<protein>
    <submittedName>
        <fullName evidence="2">Uncharacterized protein</fullName>
    </submittedName>
</protein>
<accession>A0ABQ6GPP9</accession>
<keyword evidence="1" id="KW-0472">Membrane</keyword>
<reference evidence="2 3" key="1">
    <citation type="submission" date="2023-03" db="EMBL/GenBank/DDBJ databases">
        <title>Draft genome sequence of Thalassotalea insulae KCTC 62186T.</title>
        <authorList>
            <person name="Sawabe T."/>
        </authorList>
    </citation>
    <scope>NUCLEOTIDE SEQUENCE [LARGE SCALE GENOMIC DNA]</scope>
    <source>
        <strain evidence="2 3">KCTC 62186</strain>
    </source>
</reference>
<dbReference type="Proteomes" id="UP001157186">
    <property type="component" value="Unassembled WGS sequence"/>
</dbReference>
<evidence type="ECO:0000256" key="1">
    <source>
        <dbReference type="SAM" id="Phobius"/>
    </source>
</evidence>
<keyword evidence="3" id="KW-1185">Reference proteome</keyword>
<evidence type="ECO:0000313" key="2">
    <source>
        <dbReference type="EMBL" id="GLX77139.1"/>
    </source>
</evidence>
<keyword evidence="1" id="KW-1133">Transmembrane helix</keyword>
<gene>
    <name evidence="2" type="ORF">tinsulaeT_04790</name>
</gene>
<name>A0ABQ6GPP9_9GAMM</name>
<comment type="caution">
    <text evidence="2">The sequence shown here is derived from an EMBL/GenBank/DDBJ whole genome shotgun (WGS) entry which is preliminary data.</text>
</comment>
<evidence type="ECO:0000313" key="3">
    <source>
        <dbReference type="Proteomes" id="UP001157186"/>
    </source>
</evidence>
<dbReference type="EMBL" id="BSST01000001">
    <property type="protein sequence ID" value="GLX77139.1"/>
    <property type="molecule type" value="Genomic_DNA"/>
</dbReference>
<feature type="transmembrane region" description="Helical" evidence="1">
    <location>
        <begin position="6"/>
        <end position="27"/>
    </location>
</feature>
<sequence length="44" mass="5186">MITRDIVVHAYSLRLNFLLFIHSFVYINNGVKVFTNHYKMIISG</sequence>
<proteinExistence type="predicted"/>
<keyword evidence="1" id="KW-0812">Transmembrane</keyword>
<organism evidence="2 3">
    <name type="scientific">Thalassotalea insulae</name>
    <dbReference type="NCBI Taxonomy" id="2056778"/>
    <lineage>
        <taxon>Bacteria</taxon>
        <taxon>Pseudomonadati</taxon>
        <taxon>Pseudomonadota</taxon>
        <taxon>Gammaproteobacteria</taxon>
        <taxon>Alteromonadales</taxon>
        <taxon>Colwelliaceae</taxon>
        <taxon>Thalassotalea</taxon>
    </lineage>
</organism>